<protein>
    <submittedName>
        <fullName evidence="2">Uncharacterized protein</fullName>
    </submittedName>
</protein>
<sequence>MGKCERRNCACRCSGKRNKSAPSVSSRKSARVSCRIFHPGRLPEFDRDENTYDMSSHDALSGDSAPGVRNADSGSSRQAEEIAAAAGSAPSVSVRGRPLMRSAWFKE</sequence>
<proteinExistence type="predicted"/>
<dbReference type="AlphaFoldDB" id="Q5P1N6"/>
<keyword evidence="3" id="KW-1185">Reference proteome</keyword>
<evidence type="ECO:0000313" key="3">
    <source>
        <dbReference type="Proteomes" id="UP000006552"/>
    </source>
</evidence>
<name>Q5P1N6_AROAE</name>
<evidence type="ECO:0000256" key="1">
    <source>
        <dbReference type="SAM" id="MobiDB-lite"/>
    </source>
</evidence>
<dbReference type="HOGENOM" id="CLU_2204594_0_0_4"/>
<evidence type="ECO:0000313" key="2">
    <source>
        <dbReference type="EMBL" id="CAI08778.1"/>
    </source>
</evidence>
<reference evidence="2 3" key="1">
    <citation type="journal article" date="2005" name="Arch. Microbiol.">
        <title>The genome sequence of an anaerobic aromatic-degrading denitrifying bacterium, strain EbN1.</title>
        <authorList>
            <person name="Rabus R."/>
            <person name="Kube M."/>
            <person name="Heider J."/>
            <person name="Beck A."/>
            <person name="Heitmann K."/>
            <person name="Widdel F."/>
            <person name="Reinhardt R."/>
        </authorList>
    </citation>
    <scope>NUCLEOTIDE SEQUENCE [LARGE SCALE GENOMIC DNA]</scope>
    <source>
        <strain evidence="2 3">EbN1</strain>
    </source>
</reference>
<organism evidence="2 3">
    <name type="scientific">Aromatoleum aromaticum (strain DSM 19018 / LMG 30748 / EbN1)</name>
    <name type="common">Azoarcus sp. (strain EbN1)</name>
    <dbReference type="NCBI Taxonomy" id="76114"/>
    <lineage>
        <taxon>Bacteria</taxon>
        <taxon>Pseudomonadati</taxon>
        <taxon>Pseudomonadota</taxon>
        <taxon>Betaproteobacteria</taxon>
        <taxon>Rhodocyclales</taxon>
        <taxon>Rhodocyclaceae</taxon>
        <taxon>Aromatoleum</taxon>
    </lineage>
</organism>
<dbReference type="Proteomes" id="UP000006552">
    <property type="component" value="Chromosome"/>
</dbReference>
<gene>
    <name evidence="2" type="ORF">ebA4698</name>
</gene>
<dbReference type="EMBL" id="CR555306">
    <property type="protein sequence ID" value="CAI08778.1"/>
    <property type="molecule type" value="Genomic_DNA"/>
</dbReference>
<feature type="region of interest" description="Disordered" evidence="1">
    <location>
        <begin position="45"/>
        <end position="93"/>
    </location>
</feature>
<dbReference type="KEGG" id="eba:ebA4698"/>
<accession>Q5P1N6</accession>
<feature type="compositionally biased region" description="Low complexity" evidence="1">
    <location>
        <begin position="75"/>
        <end position="93"/>
    </location>
</feature>